<evidence type="ECO:0000256" key="2">
    <source>
        <dbReference type="ARBA" id="ARBA00010701"/>
    </source>
</evidence>
<comment type="subcellular location">
    <subcellularLocation>
        <location evidence="1">Secreted</location>
    </subcellularLocation>
</comment>
<sequence>MYSESYLMPEHVHVIGFRLGAHAAGFCGRHFQNITGKKFGRTTGLEPAGLLFENTNVSLSKEDANFMDVIHTNGGDITDLKLGMLNATGHADFYPNGGEHQPGCPGGFSQISCSHNRAWWLFTSSLENRNCSFKSIPCSAGWYSFKECLKSPSLISVEWASTVTVINQMEPITSKPVPVRHTVFFTSHQVTQQRMSTTRLRPDPHAEIIFTDSHMVFRSLSHVDHV</sequence>
<proteinExistence type="inferred from homology"/>
<dbReference type="InterPro" id="IPR029058">
    <property type="entry name" value="AB_hydrolase_fold"/>
</dbReference>
<evidence type="ECO:0000256" key="4">
    <source>
        <dbReference type="RuleBase" id="RU004262"/>
    </source>
</evidence>
<comment type="caution">
    <text evidence="6">The sequence shown here is derived from an EMBL/GenBank/DDBJ whole genome shotgun (WGS) entry which is preliminary data.</text>
</comment>
<dbReference type="Proteomes" id="UP001321473">
    <property type="component" value="Unassembled WGS sequence"/>
</dbReference>
<feature type="domain" description="Lipase" evidence="5">
    <location>
        <begin position="8"/>
        <end position="149"/>
    </location>
</feature>
<protein>
    <recommendedName>
        <fullName evidence="5">Lipase domain-containing protein</fullName>
    </recommendedName>
</protein>
<dbReference type="InterPro" id="IPR000734">
    <property type="entry name" value="TAG_lipase"/>
</dbReference>
<evidence type="ECO:0000256" key="1">
    <source>
        <dbReference type="ARBA" id="ARBA00004613"/>
    </source>
</evidence>
<dbReference type="Gene3D" id="3.40.50.1820">
    <property type="entry name" value="alpha/beta hydrolase"/>
    <property type="match status" value="1"/>
</dbReference>
<evidence type="ECO:0000259" key="5">
    <source>
        <dbReference type="Pfam" id="PF00151"/>
    </source>
</evidence>
<keyword evidence="7" id="KW-1185">Reference proteome</keyword>
<reference evidence="6 7" key="1">
    <citation type="journal article" date="2023" name="Arcadia Sci">
        <title>De novo assembly of a long-read Amblyomma americanum tick genome.</title>
        <authorList>
            <person name="Chou S."/>
            <person name="Poskanzer K.E."/>
            <person name="Rollins M."/>
            <person name="Thuy-Boun P.S."/>
        </authorList>
    </citation>
    <scope>NUCLEOTIDE SEQUENCE [LARGE SCALE GENOMIC DNA]</scope>
    <source>
        <strain evidence="6">F_SG_1</strain>
        <tissue evidence="6">Salivary glands</tissue>
    </source>
</reference>
<evidence type="ECO:0000256" key="3">
    <source>
        <dbReference type="ARBA" id="ARBA00022525"/>
    </source>
</evidence>
<evidence type="ECO:0000313" key="6">
    <source>
        <dbReference type="EMBL" id="KAK8774748.1"/>
    </source>
</evidence>
<dbReference type="GO" id="GO:0016298">
    <property type="term" value="F:lipase activity"/>
    <property type="evidence" value="ECO:0007669"/>
    <property type="project" value="InterPro"/>
</dbReference>
<dbReference type="SUPFAM" id="SSF53474">
    <property type="entry name" value="alpha/beta-Hydrolases"/>
    <property type="match status" value="1"/>
</dbReference>
<comment type="similarity">
    <text evidence="2 4">Belongs to the AB hydrolase superfamily. Lipase family.</text>
</comment>
<evidence type="ECO:0000313" key="7">
    <source>
        <dbReference type="Proteomes" id="UP001321473"/>
    </source>
</evidence>
<gene>
    <name evidence="6" type="ORF">V5799_010719</name>
</gene>
<dbReference type="InterPro" id="IPR013818">
    <property type="entry name" value="Lipase"/>
</dbReference>
<dbReference type="GO" id="GO:0005615">
    <property type="term" value="C:extracellular space"/>
    <property type="evidence" value="ECO:0007669"/>
    <property type="project" value="TreeGrafter"/>
</dbReference>
<accession>A0AAQ4EJG1</accession>
<dbReference type="AlphaFoldDB" id="A0AAQ4EJG1"/>
<dbReference type="EMBL" id="JARKHS020015079">
    <property type="protein sequence ID" value="KAK8774748.1"/>
    <property type="molecule type" value="Genomic_DNA"/>
</dbReference>
<dbReference type="Pfam" id="PF00151">
    <property type="entry name" value="Lipase"/>
    <property type="match status" value="1"/>
</dbReference>
<dbReference type="GO" id="GO:0016042">
    <property type="term" value="P:lipid catabolic process"/>
    <property type="evidence" value="ECO:0007669"/>
    <property type="project" value="TreeGrafter"/>
</dbReference>
<name>A0AAQ4EJG1_AMBAM</name>
<keyword evidence="3" id="KW-0964">Secreted</keyword>
<dbReference type="PRINTS" id="PR00821">
    <property type="entry name" value="TAGLIPASE"/>
</dbReference>
<dbReference type="PANTHER" id="PTHR11610:SF173">
    <property type="entry name" value="LIPASE DOMAIN-CONTAINING PROTEIN-RELATED"/>
    <property type="match status" value="1"/>
</dbReference>
<organism evidence="6 7">
    <name type="scientific">Amblyomma americanum</name>
    <name type="common">Lone star tick</name>
    <dbReference type="NCBI Taxonomy" id="6943"/>
    <lineage>
        <taxon>Eukaryota</taxon>
        <taxon>Metazoa</taxon>
        <taxon>Ecdysozoa</taxon>
        <taxon>Arthropoda</taxon>
        <taxon>Chelicerata</taxon>
        <taxon>Arachnida</taxon>
        <taxon>Acari</taxon>
        <taxon>Parasitiformes</taxon>
        <taxon>Ixodida</taxon>
        <taxon>Ixodoidea</taxon>
        <taxon>Ixodidae</taxon>
        <taxon>Amblyomminae</taxon>
        <taxon>Amblyomma</taxon>
    </lineage>
</organism>
<dbReference type="PANTHER" id="PTHR11610">
    <property type="entry name" value="LIPASE"/>
    <property type="match status" value="1"/>
</dbReference>